<proteinExistence type="predicted"/>
<organism evidence="2 3">
    <name type="scientific">Henosepilachna vigintioctopunctata</name>
    <dbReference type="NCBI Taxonomy" id="420089"/>
    <lineage>
        <taxon>Eukaryota</taxon>
        <taxon>Metazoa</taxon>
        <taxon>Ecdysozoa</taxon>
        <taxon>Arthropoda</taxon>
        <taxon>Hexapoda</taxon>
        <taxon>Insecta</taxon>
        <taxon>Pterygota</taxon>
        <taxon>Neoptera</taxon>
        <taxon>Endopterygota</taxon>
        <taxon>Coleoptera</taxon>
        <taxon>Polyphaga</taxon>
        <taxon>Cucujiformia</taxon>
        <taxon>Coccinelloidea</taxon>
        <taxon>Coccinellidae</taxon>
        <taxon>Epilachninae</taxon>
        <taxon>Epilachnini</taxon>
        <taxon>Henosepilachna</taxon>
    </lineage>
</organism>
<keyword evidence="1" id="KW-0472">Membrane</keyword>
<gene>
    <name evidence="2" type="ORF">WA026_015455</name>
</gene>
<dbReference type="EMBL" id="JARQZJ010000068">
    <property type="protein sequence ID" value="KAK9881329.1"/>
    <property type="molecule type" value="Genomic_DNA"/>
</dbReference>
<protein>
    <submittedName>
        <fullName evidence="2">Uncharacterized protein</fullName>
    </submittedName>
</protein>
<comment type="caution">
    <text evidence="2">The sequence shown here is derived from an EMBL/GenBank/DDBJ whole genome shotgun (WGS) entry which is preliminary data.</text>
</comment>
<dbReference type="Proteomes" id="UP001431783">
    <property type="component" value="Unassembled WGS sequence"/>
</dbReference>
<dbReference type="AlphaFoldDB" id="A0AAW1UEC7"/>
<accession>A0AAW1UEC7</accession>
<evidence type="ECO:0000256" key="1">
    <source>
        <dbReference type="SAM" id="Phobius"/>
    </source>
</evidence>
<keyword evidence="3" id="KW-1185">Reference proteome</keyword>
<keyword evidence="1" id="KW-0812">Transmembrane</keyword>
<reference evidence="2 3" key="1">
    <citation type="submission" date="2023-03" db="EMBL/GenBank/DDBJ databases">
        <title>Genome insight into feeding habits of ladybird beetles.</title>
        <authorList>
            <person name="Li H.-S."/>
            <person name="Huang Y.-H."/>
            <person name="Pang H."/>
        </authorList>
    </citation>
    <scope>NUCLEOTIDE SEQUENCE [LARGE SCALE GENOMIC DNA]</scope>
    <source>
        <strain evidence="2">SYSU_2023b</strain>
        <tissue evidence="2">Whole body</tissue>
    </source>
</reference>
<keyword evidence="1" id="KW-1133">Transmembrane helix</keyword>
<evidence type="ECO:0000313" key="3">
    <source>
        <dbReference type="Proteomes" id="UP001431783"/>
    </source>
</evidence>
<evidence type="ECO:0000313" key="2">
    <source>
        <dbReference type="EMBL" id="KAK9881329.1"/>
    </source>
</evidence>
<name>A0AAW1UEC7_9CUCU</name>
<sequence>MMVFDQPLRFEALINGFVDTVTSGTCNPTGAEADIVRTLGKKFNFTPEFWIFEFKNQQRRWIELINAVGRGEAEFAAGSIVLADDGIVSYTSFIQSSAEFAIFYVNPTKELNLSKILMSFDLIVYLFAFLCLILIVILTITFTYLFNYGFENGRFILRVVSVVNGARRVTRAMARKYISEKELEIILNEGPQNPTDVPNNSSNDVPKEDYEYLEYQYNQNEPEEEYISGEIVR</sequence>
<feature type="transmembrane region" description="Helical" evidence="1">
    <location>
        <begin position="122"/>
        <end position="146"/>
    </location>
</feature>